<evidence type="ECO:0000256" key="3">
    <source>
        <dbReference type="ARBA" id="ARBA00022448"/>
    </source>
</evidence>
<dbReference type="PANTHER" id="PTHR11616:SF321">
    <property type="entry name" value="SODIUM-DEPENDENT NUTRIENT AMINO ACID TRANSPORTER 1-RELATED"/>
    <property type="match status" value="1"/>
</dbReference>
<feature type="transmembrane region" description="Helical" evidence="11">
    <location>
        <begin position="408"/>
        <end position="428"/>
    </location>
</feature>
<evidence type="ECO:0000256" key="2">
    <source>
        <dbReference type="ARBA" id="ARBA00006459"/>
    </source>
</evidence>
<name>A0A7I8W3E7_9ANNE</name>
<evidence type="ECO:0000256" key="8">
    <source>
        <dbReference type="PIRSR" id="PIRSR600175-1"/>
    </source>
</evidence>
<accession>A0A7I8W3E7</accession>
<evidence type="ECO:0000256" key="5">
    <source>
        <dbReference type="ARBA" id="ARBA00022989"/>
    </source>
</evidence>
<dbReference type="GO" id="GO:0005283">
    <property type="term" value="F:amino acid:sodium symporter activity"/>
    <property type="evidence" value="ECO:0007669"/>
    <property type="project" value="TreeGrafter"/>
</dbReference>
<comment type="subcellular location">
    <subcellularLocation>
        <location evidence="1">Membrane</location>
        <topology evidence="1">Multi-pass membrane protein</topology>
    </subcellularLocation>
</comment>
<evidence type="ECO:0000256" key="4">
    <source>
        <dbReference type="ARBA" id="ARBA00022692"/>
    </source>
</evidence>
<feature type="transmembrane region" description="Helical" evidence="11">
    <location>
        <begin position="326"/>
        <end position="346"/>
    </location>
</feature>
<dbReference type="OrthoDB" id="6581954at2759"/>
<dbReference type="GO" id="GO:0005886">
    <property type="term" value="C:plasma membrane"/>
    <property type="evidence" value="ECO:0007669"/>
    <property type="project" value="TreeGrafter"/>
</dbReference>
<keyword evidence="8" id="KW-0915">Sodium</keyword>
<feature type="transmembrane region" description="Helical" evidence="11">
    <location>
        <begin position="297"/>
        <end position="314"/>
    </location>
</feature>
<sequence length="498" mass="55781">MKDSNNPTANRGEWGGQLEFILTCVGYAVGLGNVWRFPYLCYRNGGGAFLIPYVLMLALVGLPIFFMELSFGQFASLGPIAIWKASPGLKGLGIAMVLVDLFVALYYNVIVAWCFYYTFASMTLSLPWKDCNNSWNTKLCIGPDLLQNETALNQTMYEGNFTRSEMKSPSEEYFYNKVLKISSGIEEIGDVDWHLLLCLLAAWLVVYLVLSKGIASLGKVVYFTSTFPYVLLTAMLIRGVTLDGSKEGILYYLKPDFSKLLEANVWADAAVQIFFSLSTCTGGLIAMASFNKFHNNCLSFYSGFVIFSVLGFMAKEKGVKIEEVAAAGPGLVFVVYPEECVLSACIDEFPQLKMGRRETYFRIGACTLFFGVGVIFVTNAITIFKALQHEPLSLFGHYVYPNWSMNCGWILVAFQISFIPLVFVLIFMRNNGFKVLKHVLSPSKNWQPAQPENRVGRYSANIDDHVPIEIRLEPISKQDKDVINKEGLYNAGFHPDKF</sequence>
<dbReference type="InterPro" id="IPR037272">
    <property type="entry name" value="SNS_sf"/>
</dbReference>
<feature type="disulfide bond" evidence="9">
    <location>
        <begin position="131"/>
        <end position="140"/>
    </location>
</feature>
<dbReference type="AlphaFoldDB" id="A0A7I8W3E7"/>
<comment type="caution">
    <text evidence="12">The sequence shown here is derived from an EMBL/GenBank/DDBJ whole genome shotgun (WGS) entry which is preliminary data.</text>
</comment>
<dbReference type="Pfam" id="PF00209">
    <property type="entry name" value="SNF"/>
    <property type="match status" value="1"/>
</dbReference>
<comment type="similarity">
    <text evidence="2 10">Belongs to the sodium:neurotransmitter symporter (SNF) (TC 2.A.22) family.</text>
</comment>
<keyword evidence="4 10" id="KW-0812">Transmembrane</keyword>
<feature type="binding site" evidence="8">
    <location>
        <position position="29"/>
    </location>
    <ligand>
        <name>Na(+)</name>
        <dbReference type="ChEBI" id="CHEBI:29101"/>
        <label>1</label>
    </ligand>
</feature>
<dbReference type="PRINTS" id="PR00176">
    <property type="entry name" value="NANEUSMPORT"/>
</dbReference>
<keyword evidence="5 11" id="KW-1133">Transmembrane helix</keyword>
<organism evidence="12 13">
    <name type="scientific">Dimorphilus gyrociliatus</name>
    <dbReference type="NCBI Taxonomy" id="2664684"/>
    <lineage>
        <taxon>Eukaryota</taxon>
        <taxon>Metazoa</taxon>
        <taxon>Spiralia</taxon>
        <taxon>Lophotrochozoa</taxon>
        <taxon>Annelida</taxon>
        <taxon>Polychaeta</taxon>
        <taxon>Polychaeta incertae sedis</taxon>
        <taxon>Dinophilidae</taxon>
        <taxon>Dimorphilus</taxon>
    </lineage>
</organism>
<evidence type="ECO:0000313" key="12">
    <source>
        <dbReference type="EMBL" id="CAD5122601.1"/>
    </source>
</evidence>
<evidence type="ECO:0000256" key="7">
    <source>
        <dbReference type="ARBA" id="ARBA00023180"/>
    </source>
</evidence>
<feature type="binding site" evidence="8">
    <location>
        <position position="33"/>
    </location>
    <ligand>
        <name>Na(+)</name>
        <dbReference type="ChEBI" id="CHEBI:29101"/>
        <label>1</label>
    </ligand>
</feature>
<dbReference type="EMBL" id="CAJFCJ010000018">
    <property type="protein sequence ID" value="CAD5122601.1"/>
    <property type="molecule type" value="Genomic_DNA"/>
</dbReference>
<keyword evidence="9" id="KW-1015">Disulfide bond</keyword>
<dbReference type="PROSITE" id="PS50267">
    <property type="entry name" value="NA_NEUROTRAN_SYMP_3"/>
    <property type="match status" value="1"/>
</dbReference>
<feature type="binding site" evidence="8">
    <location>
        <position position="276"/>
    </location>
    <ligand>
        <name>Na(+)</name>
        <dbReference type="ChEBI" id="CHEBI:29101"/>
        <label>1</label>
    </ligand>
</feature>
<gene>
    <name evidence="12" type="ORF">DGYR_LOCUS10399</name>
</gene>
<dbReference type="Proteomes" id="UP000549394">
    <property type="component" value="Unassembled WGS sequence"/>
</dbReference>
<feature type="transmembrane region" description="Helical" evidence="11">
    <location>
        <begin position="193"/>
        <end position="210"/>
    </location>
</feature>
<dbReference type="SUPFAM" id="SSF161070">
    <property type="entry name" value="SNF-like"/>
    <property type="match status" value="1"/>
</dbReference>
<feature type="transmembrane region" description="Helical" evidence="11">
    <location>
        <begin position="92"/>
        <end position="119"/>
    </location>
</feature>
<evidence type="ECO:0000256" key="1">
    <source>
        <dbReference type="ARBA" id="ARBA00004141"/>
    </source>
</evidence>
<feature type="transmembrane region" description="Helical" evidence="11">
    <location>
        <begin position="367"/>
        <end position="388"/>
    </location>
</feature>
<keyword evidence="13" id="KW-1185">Reference proteome</keyword>
<evidence type="ECO:0000256" key="6">
    <source>
        <dbReference type="ARBA" id="ARBA00023136"/>
    </source>
</evidence>
<feature type="transmembrane region" description="Helical" evidence="11">
    <location>
        <begin position="217"/>
        <end position="237"/>
    </location>
</feature>
<keyword evidence="3 10" id="KW-0813">Transport</keyword>
<evidence type="ECO:0000313" key="13">
    <source>
        <dbReference type="Proteomes" id="UP000549394"/>
    </source>
</evidence>
<dbReference type="GO" id="GO:0046872">
    <property type="term" value="F:metal ion binding"/>
    <property type="evidence" value="ECO:0007669"/>
    <property type="project" value="UniProtKB-KW"/>
</dbReference>
<keyword evidence="7" id="KW-0325">Glycoprotein</keyword>
<reference evidence="12 13" key="1">
    <citation type="submission" date="2020-08" db="EMBL/GenBank/DDBJ databases">
        <authorList>
            <person name="Hejnol A."/>
        </authorList>
    </citation>
    <scope>NUCLEOTIDE SEQUENCE [LARGE SCALE GENOMIC DNA]</scope>
</reference>
<feature type="binding site" evidence="8">
    <location>
        <position position="26"/>
    </location>
    <ligand>
        <name>Na(+)</name>
        <dbReference type="ChEBI" id="CHEBI:29101"/>
        <label>1</label>
    </ligand>
</feature>
<dbReference type="PROSITE" id="PS00610">
    <property type="entry name" value="NA_NEUROTRAN_SYMP_1"/>
    <property type="match status" value="1"/>
</dbReference>
<keyword evidence="10" id="KW-0769">Symport</keyword>
<feature type="transmembrane region" description="Helical" evidence="11">
    <location>
        <begin position="20"/>
        <end position="38"/>
    </location>
</feature>
<proteinExistence type="inferred from homology"/>
<evidence type="ECO:0000256" key="11">
    <source>
        <dbReference type="SAM" id="Phobius"/>
    </source>
</evidence>
<evidence type="ECO:0000256" key="9">
    <source>
        <dbReference type="PIRSR" id="PIRSR600175-2"/>
    </source>
</evidence>
<feature type="transmembrane region" description="Helical" evidence="11">
    <location>
        <begin position="50"/>
        <end position="71"/>
    </location>
</feature>
<protein>
    <recommendedName>
        <fullName evidence="10">Transporter</fullName>
    </recommendedName>
</protein>
<dbReference type="InterPro" id="IPR000175">
    <property type="entry name" value="Na/ntran_symport"/>
</dbReference>
<keyword evidence="8" id="KW-0479">Metal-binding</keyword>
<dbReference type="PANTHER" id="PTHR11616">
    <property type="entry name" value="SODIUM/CHLORIDE DEPENDENT TRANSPORTER"/>
    <property type="match status" value="1"/>
</dbReference>
<feature type="binding site" evidence="8">
    <location>
        <position position="28"/>
    </location>
    <ligand>
        <name>Na(+)</name>
        <dbReference type="ChEBI" id="CHEBI:29101"/>
        <label>1</label>
    </ligand>
</feature>
<dbReference type="GO" id="GO:0089718">
    <property type="term" value="P:amino acid import across plasma membrane"/>
    <property type="evidence" value="ECO:0007669"/>
    <property type="project" value="TreeGrafter"/>
</dbReference>
<keyword evidence="6 11" id="KW-0472">Membrane</keyword>
<evidence type="ECO:0000256" key="10">
    <source>
        <dbReference type="RuleBase" id="RU003732"/>
    </source>
</evidence>